<reference evidence="2 3" key="1">
    <citation type="submission" date="2019-10" db="EMBL/GenBank/DDBJ databases">
        <title>Assembly and Annotation for the nematode Trichostrongylus colubriformis.</title>
        <authorList>
            <person name="Martin J."/>
        </authorList>
    </citation>
    <scope>NUCLEOTIDE SEQUENCE [LARGE SCALE GENOMIC DNA]</scope>
    <source>
        <strain evidence="2">G859</strain>
        <tissue evidence="2">Whole worm</tissue>
    </source>
</reference>
<keyword evidence="1" id="KW-0812">Transmembrane</keyword>
<evidence type="ECO:0008006" key="4">
    <source>
        <dbReference type="Google" id="ProtNLM"/>
    </source>
</evidence>
<sequence>MSNSKHGRHEMGLLLNTLFVFVFTMLMCTQQIIRGVAVFTNNDKLSSMAKVHNEYNSNNNEHNCLKR</sequence>
<dbReference type="AlphaFoldDB" id="A0AAN8IZ01"/>
<evidence type="ECO:0000256" key="1">
    <source>
        <dbReference type="SAM" id="Phobius"/>
    </source>
</evidence>
<feature type="transmembrane region" description="Helical" evidence="1">
    <location>
        <begin position="12"/>
        <end position="33"/>
    </location>
</feature>
<dbReference type="Proteomes" id="UP001331761">
    <property type="component" value="Unassembled WGS sequence"/>
</dbReference>
<proteinExistence type="predicted"/>
<protein>
    <recommendedName>
        <fullName evidence="4">Transmembrane protein</fullName>
    </recommendedName>
</protein>
<evidence type="ECO:0000313" key="3">
    <source>
        <dbReference type="Proteomes" id="UP001331761"/>
    </source>
</evidence>
<keyword evidence="1" id="KW-0472">Membrane</keyword>
<keyword evidence="1" id="KW-1133">Transmembrane helix</keyword>
<comment type="caution">
    <text evidence="2">The sequence shown here is derived from an EMBL/GenBank/DDBJ whole genome shotgun (WGS) entry which is preliminary data.</text>
</comment>
<accession>A0AAN8IZ01</accession>
<dbReference type="EMBL" id="WIXE01000100">
    <property type="protein sequence ID" value="KAK5986882.1"/>
    <property type="molecule type" value="Genomic_DNA"/>
</dbReference>
<name>A0AAN8IZ01_TRICO</name>
<evidence type="ECO:0000313" key="2">
    <source>
        <dbReference type="EMBL" id="KAK5986882.1"/>
    </source>
</evidence>
<organism evidence="2 3">
    <name type="scientific">Trichostrongylus colubriformis</name>
    <name type="common">Black scour worm</name>
    <dbReference type="NCBI Taxonomy" id="6319"/>
    <lineage>
        <taxon>Eukaryota</taxon>
        <taxon>Metazoa</taxon>
        <taxon>Ecdysozoa</taxon>
        <taxon>Nematoda</taxon>
        <taxon>Chromadorea</taxon>
        <taxon>Rhabditida</taxon>
        <taxon>Rhabditina</taxon>
        <taxon>Rhabditomorpha</taxon>
        <taxon>Strongyloidea</taxon>
        <taxon>Trichostrongylidae</taxon>
        <taxon>Trichostrongylus</taxon>
    </lineage>
</organism>
<gene>
    <name evidence="2" type="ORF">GCK32_019939</name>
</gene>
<keyword evidence="3" id="KW-1185">Reference proteome</keyword>